<feature type="transmembrane region" description="Helical" evidence="1">
    <location>
        <begin position="36"/>
        <end position="58"/>
    </location>
</feature>
<keyword evidence="1" id="KW-0472">Membrane</keyword>
<evidence type="ECO:0000313" key="2">
    <source>
        <dbReference type="EMBL" id="MFC5910528.1"/>
    </source>
</evidence>
<dbReference type="EMBL" id="JBHSQJ010000122">
    <property type="protein sequence ID" value="MFC5910528.1"/>
    <property type="molecule type" value="Genomic_DNA"/>
</dbReference>
<comment type="caution">
    <text evidence="2">The sequence shown here is derived from an EMBL/GenBank/DDBJ whole genome shotgun (WGS) entry which is preliminary data.</text>
</comment>
<evidence type="ECO:0000313" key="3">
    <source>
        <dbReference type="Proteomes" id="UP001596174"/>
    </source>
</evidence>
<accession>A0ABW1G845</accession>
<keyword evidence="1" id="KW-1133">Transmembrane helix</keyword>
<proteinExistence type="predicted"/>
<reference evidence="3" key="1">
    <citation type="journal article" date="2019" name="Int. J. Syst. Evol. Microbiol.">
        <title>The Global Catalogue of Microorganisms (GCM) 10K type strain sequencing project: providing services to taxonomists for standard genome sequencing and annotation.</title>
        <authorList>
            <consortium name="The Broad Institute Genomics Platform"/>
            <consortium name="The Broad Institute Genome Sequencing Center for Infectious Disease"/>
            <person name="Wu L."/>
            <person name="Ma J."/>
        </authorList>
    </citation>
    <scope>NUCLEOTIDE SEQUENCE [LARGE SCALE GENOMIC DNA]</scope>
    <source>
        <strain evidence="3">JCM 4816</strain>
    </source>
</reference>
<name>A0ABW1G845_9ACTN</name>
<gene>
    <name evidence="2" type="ORF">ACFP3V_25335</name>
</gene>
<dbReference type="RefSeq" id="WP_380587861.1">
    <property type="nucleotide sequence ID" value="NZ_JBHSQJ010000122.1"/>
</dbReference>
<feature type="transmembrane region" description="Helical" evidence="1">
    <location>
        <begin position="12"/>
        <end position="30"/>
    </location>
</feature>
<evidence type="ECO:0008006" key="4">
    <source>
        <dbReference type="Google" id="ProtNLM"/>
    </source>
</evidence>
<dbReference type="Proteomes" id="UP001596174">
    <property type="component" value="Unassembled WGS sequence"/>
</dbReference>
<keyword evidence="1" id="KW-0812">Transmembrane</keyword>
<protein>
    <recommendedName>
        <fullName evidence="4">DUF4229 domain-containing protein</fullName>
    </recommendedName>
</protein>
<organism evidence="2 3">
    <name type="scientific">Streptacidiphilus monticola</name>
    <dbReference type="NCBI Taxonomy" id="2161674"/>
    <lineage>
        <taxon>Bacteria</taxon>
        <taxon>Bacillati</taxon>
        <taxon>Actinomycetota</taxon>
        <taxon>Actinomycetes</taxon>
        <taxon>Kitasatosporales</taxon>
        <taxon>Streptomycetaceae</taxon>
        <taxon>Streptacidiphilus</taxon>
    </lineage>
</organism>
<keyword evidence="3" id="KW-1185">Reference proteome</keyword>
<sequence length="87" mass="9970">MSASEIKRALSVFGRLFALDVMVFVMWRFVGQRSWSSTLTVTGFFFVLAVAMAAYTVWWERNPAFRQRAEARYAAKQARRRPGGGDE</sequence>
<evidence type="ECO:0000256" key="1">
    <source>
        <dbReference type="SAM" id="Phobius"/>
    </source>
</evidence>